<dbReference type="OrthoDB" id="9802772at2"/>
<evidence type="ECO:0000256" key="6">
    <source>
        <dbReference type="ARBA" id="ARBA00022840"/>
    </source>
</evidence>
<feature type="region of interest" description="Disordered" evidence="8">
    <location>
        <begin position="129"/>
        <end position="185"/>
    </location>
</feature>
<dbReference type="PANTHER" id="PTHR43297">
    <property type="entry name" value="OLIGOPEPTIDE TRANSPORT ATP-BINDING PROTEIN APPD"/>
    <property type="match status" value="1"/>
</dbReference>
<dbReference type="Pfam" id="PF00005">
    <property type="entry name" value="ABC_tran"/>
    <property type="match status" value="2"/>
</dbReference>
<dbReference type="FunFam" id="3.40.50.300:FF:000016">
    <property type="entry name" value="Oligopeptide ABC transporter ATP-binding component"/>
    <property type="match status" value="1"/>
</dbReference>
<evidence type="ECO:0000256" key="8">
    <source>
        <dbReference type="SAM" id="MobiDB-lite"/>
    </source>
</evidence>
<dbReference type="GO" id="GO:0016887">
    <property type="term" value="F:ATP hydrolysis activity"/>
    <property type="evidence" value="ECO:0007669"/>
    <property type="project" value="InterPro"/>
</dbReference>
<dbReference type="InterPro" id="IPR050388">
    <property type="entry name" value="ABC_Ni/Peptide_Import"/>
</dbReference>
<evidence type="ECO:0000313" key="11">
    <source>
        <dbReference type="Proteomes" id="UP000194161"/>
    </source>
</evidence>
<proteinExistence type="inferred from homology"/>
<dbReference type="SMART" id="SM00382">
    <property type="entry name" value="AAA"/>
    <property type="match status" value="2"/>
</dbReference>
<keyword evidence="3" id="KW-0813">Transport</keyword>
<organism evidence="10 11">
    <name type="scientific">Bordetella genomosp. 13</name>
    <dbReference type="NCBI Taxonomy" id="463040"/>
    <lineage>
        <taxon>Bacteria</taxon>
        <taxon>Pseudomonadati</taxon>
        <taxon>Pseudomonadota</taxon>
        <taxon>Betaproteobacteria</taxon>
        <taxon>Burkholderiales</taxon>
        <taxon>Alcaligenaceae</taxon>
        <taxon>Bordetella</taxon>
    </lineage>
</organism>
<dbReference type="EMBL" id="CP021111">
    <property type="protein sequence ID" value="ARP95640.1"/>
    <property type="molecule type" value="Genomic_DNA"/>
</dbReference>
<dbReference type="PROSITE" id="PS00211">
    <property type="entry name" value="ABC_TRANSPORTER_1"/>
    <property type="match status" value="2"/>
</dbReference>
<feature type="domain" description="ABC transporter" evidence="9">
    <location>
        <begin position="13"/>
        <end position="317"/>
    </location>
</feature>
<dbReference type="GO" id="GO:0015833">
    <property type="term" value="P:peptide transport"/>
    <property type="evidence" value="ECO:0007669"/>
    <property type="project" value="InterPro"/>
</dbReference>
<evidence type="ECO:0000259" key="9">
    <source>
        <dbReference type="PROSITE" id="PS50893"/>
    </source>
</evidence>
<dbReference type="KEGG" id="bgm:CAL15_15355"/>
<evidence type="ECO:0000256" key="2">
    <source>
        <dbReference type="ARBA" id="ARBA00005417"/>
    </source>
</evidence>
<name>A0A1W6ZER3_9BORD</name>
<keyword evidence="4" id="KW-1003">Cell membrane</keyword>
<feature type="domain" description="ABC transporter" evidence="9">
    <location>
        <begin position="338"/>
        <end position="586"/>
    </location>
</feature>
<dbReference type="InterPro" id="IPR003439">
    <property type="entry name" value="ABC_transporter-like_ATP-bd"/>
</dbReference>
<dbReference type="GO" id="GO:0055085">
    <property type="term" value="P:transmembrane transport"/>
    <property type="evidence" value="ECO:0007669"/>
    <property type="project" value="UniProtKB-ARBA"/>
</dbReference>
<reference evidence="10 11" key="1">
    <citation type="submission" date="2017-05" db="EMBL/GenBank/DDBJ databases">
        <title>Complete and WGS of Bordetella genogroups.</title>
        <authorList>
            <person name="Spilker T."/>
            <person name="LiPuma J."/>
        </authorList>
    </citation>
    <scope>NUCLEOTIDE SEQUENCE [LARGE SCALE GENOMIC DNA]</scope>
    <source>
        <strain evidence="10 11">AU7206</strain>
    </source>
</reference>
<dbReference type="Gene3D" id="3.40.50.300">
    <property type="entry name" value="P-loop containing nucleotide triphosphate hydrolases"/>
    <property type="match status" value="2"/>
</dbReference>
<dbReference type="InterPro" id="IPR017871">
    <property type="entry name" value="ABC_transporter-like_CS"/>
</dbReference>
<evidence type="ECO:0000256" key="1">
    <source>
        <dbReference type="ARBA" id="ARBA00004417"/>
    </source>
</evidence>
<keyword evidence="6 10" id="KW-0067">ATP-binding</keyword>
<evidence type="ECO:0000256" key="5">
    <source>
        <dbReference type="ARBA" id="ARBA00022741"/>
    </source>
</evidence>
<comment type="similarity">
    <text evidence="2">Belongs to the ABC transporter superfamily.</text>
</comment>
<protein>
    <submittedName>
        <fullName evidence="10">ABC transporter ATP-binding protein</fullName>
    </submittedName>
</protein>
<dbReference type="Proteomes" id="UP000194161">
    <property type="component" value="Chromosome"/>
</dbReference>
<comment type="subcellular location">
    <subcellularLocation>
        <location evidence="1">Cell inner membrane</location>
        <topology evidence="1">Peripheral membrane protein</topology>
    </subcellularLocation>
</comment>
<dbReference type="InterPro" id="IPR013563">
    <property type="entry name" value="Oligopep_ABC_C"/>
</dbReference>
<dbReference type="STRING" id="463040.CAL15_15355"/>
<keyword evidence="5" id="KW-0547">Nucleotide-binding</keyword>
<sequence>MNTDSGSARPALLSIRNLSIALPAGGDRPYAVQDVSYDIHAGEILCIVGESGSGKSMSANAIMGLLPDYLKPQAGQILFRGNDLLSMTEERLLGLRGKDIAMIFQEPLSALNPLMPVGEQIAEVMRVHGSAPTPRPSGLLSTSRLASRSDSPGWVQSSRTVPSPGSSPEGAAPALGRPGGGRPLNRHAARERRVLELLDFVGLPDPATLMHAYPFRLSGGQRQRVMIAMALALEPALLIADEPTTALDVTTQAQILALIARIQKEKGMGVMFVTHDFGVVAEIAHRVAVMEKGVLVEQGSADEVLNRPRHPYTQRLIAAVPHQREGARADVFHDKPVLRVRDLRKTYTVGSSWFGRKRTVNAVDGVSFEVRRGETLGIVGESGSGKSTIGKCLLKLVGIDGGEMIFDGRDIAGLPENQFRPIRKEIQMIFQDPFASLNPRQTVGRIISDGPVANGRSRQQADARTRELLELVGLDPSAFDRYPNQFSGGQRQRIGIARALALEPQLLVADESVSALDVSVQAQVLQLLHDLQQKLRIAMIFITHDLRVAAQICNAVLVMHRGKVVEHGSPTQIFDQPQHPYTQQLIAAIPGQHWDPTQARTA</sequence>
<dbReference type="InterPro" id="IPR003593">
    <property type="entry name" value="AAA+_ATPase"/>
</dbReference>
<dbReference type="SUPFAM" id="SSF52540">
    <property type="entry name" value="P-loop containing nucleoside triphosphate hydrolases"/>
    <property type="match status" value="2"/>
</dbReference>
<feature type="compositionally biased region" description="Polar residues" evidence="8">
    <location>
        <begin position="139"/>
        <end position="161"/>
    </location>
</feature>
<dbReference type="PANTHER" id="PTHR43297:SF2">
    <property type="entry name" value="DIPEPTIDE TRANSPORT ATP-BINDING PROTEIN DPPD"/>
    <property type="match status" value="1"/>
</dbReference>
<dbReference type="Pfam" id="PF08352">
    <property type="entry name" value="oligo_HPY"/>
    <property type="match status" value="2"/>
</dbReference>
<dbReference type="GO" id="GO:0005886">
    <property type="term" value="C:plasma membrane"/>
    <property type="evidence" value="ECO:0007669"/>
    <property type="project" value="UniProtKB-SubCell"/>
</dbReference>
<dbReference type="InterPro" id="IPR027417">
    <property type="entry name" value="P-loop_NTPase"/>
</dbReference>
<evidence type="ECO:0000256" key="4">
    <source>
        <dbReference type="ARBA" id="ARBA00022475"/>
    </source>
</evidence>
<dbReference type="AlphaFoldDB" id="A0A1W6ZER3"/>
<dbReference type="NCBIfam" id="NF008453">
    <property type="entry name" value="PRK11308.1"/>
    <property type="match status" value="3"/>
</dbReference>
<dbReference type="GO" id="GO:0005524">
    <property type="term" value="F:ATP binding"/>
    <property type="evidence" value="ECO:0007669"/>
    <property type="project" value="UniProtKB-KW"/>
</dbReference>
<dbReference type="PROSITE" id="PS50893">
    <property type="entry name" value="ABC_TRANSPORTER_2"/>
    <property type="match status" value="2"/>
</dbReference>
<keyword evidence="11" id="KW-1185">Reference proteome</keyword>
<dbReference type="NCBIfam" id="NF007739">
    <property type="entry name" value="PRK10419.1"/>
    <property type="match status" value="3"/>
</dbReference>
<accession>A0A1W6ZER3</accession>
<evidence type="ECO:0000256" key="3">
    <source>
        <dbReference type="ARBA" id="ARBA00022448"/>
    </source>
</evidence>
<evidence type="ECO:0000256" key="7">
    <source>
        <dbReference type="ARBA" id="ARBA00023136"/>
    </source>
</evidence>
<dbReference type="CDD" id="cd03257">
    <property type="entry name" value="ABC_NikE_OppD_transporters"/>
    <property type="match status" value="2"/>
</dbReference>
<gene>
    <name evidence="10" type="ORF">CAL15_15355</name>
</gene>
<evidence type="ECO:0000313" key="10">
    <source>
        <dbReference type="EMBL" id="ARP95640.1"/>
    </source>
</evidence>
<dbReference type="RefSeq" id="WP_086079402.1">
    <property type="nucleotide sequence ID" value="NZ_CP021111.1"/>
</dbReference>
<feature type="compositionally biased region" description="Low complexity" evidence="8">
    <location>
        <begin position="162"/>
        <end position="176"/>
    </location>
</feature>
<keyword evidence="7" id="KW-0472">Membrane</keyword>